<dbReference type="InterPro" id="IPR022684">
    <property type="entry name" value="Calpain_cysteine_protease"/>
</dbReference>
<dbReference type="InterPro" id="IPR038765">
    <property type="entry name" value="Papain-like_cys_pep_sf"/>
</dbReference>
<dbReference type="PANTHER" id="PTHR10183">
    <property type="entry name" value="CALPAIN"/>
    <property type="match status" value="1"/>
</dbReference>
<dbReference type="Gene3D" id="2.60.120.380">
    <property type="match status" value="1"/>
</dbReference>
<protein>
    <recommendedName>
        <fullName evidence="4">Calpain catalytic domain-containing protein</fullName>
    </recommendedName>
</protein>
<dbReference type="SUPFAM" id="SSF54001">
    <property type="entry name" value="Cysteine proteinases"/>
    <property type="match status" value="1"/>
</dbReference>
<dbReference type="EMBL" id="PPHD01040251">
    <property type="protein sequence ID" value="POI24563.1"/>
    <property type="molecule type" value="Genomic_DNA"/>
</dbReference>
<accession>A0A2P4SKD0</accession>
<feature type="non-terminal residue" evidence="5">
    <location>
        <position position="287"/>
    </location>
</feature>
<evidence type="ECO:0000313" key="5">
    <source>
        <dbReference type="EMBL" id="POI24563.1"/>
    </source>
</evidence>
<sequence>DCWLLAAIASLTLNPDILHHVVPKAQSFQEDYAGIFHFQFWQYGEWVDVVVDDRLPTKNGELLFVHSEEGNEFWSALLEKAYAKLLSLYEMVYYRGQPEKLVRLRNPWGEIEWTGAWSDNAPEWNYIDPKQKQALDKQVDDGEFWMAFSDFQRQFTRLEICNLTPDTLTSNQVNKWDLTMFNGQWIRGSTAGGCQNYPGGDPAKWPFGEINNKTTKVTACELGVAIIGKATYWINPQFKIRLDEPDDDHEGSLNEPCCTILVGLMQKNRRRQKRMGEGLLSIGYSLY</sequence>
<dbReference type="GO" id="GO:0004198">
    <property type="term" value="F:calcium-dependent cysteine-type endopeptidase activity"/>
    <property type="evidence" value="ECO:0007669"/>
    <property type="project" value="InterPro"/>
</dbReference>
<dbReference type="InterPro" id="IPR001300">
    <property type="entry name" value="Peptidase_C2_calpain_cat"/>
</dbReference>
<dbReference type="SUPFAM" id="SSF49758">
    <property type="entry name" value="Calpain large subunit, middle domain (domain III)"/>
    <property type="match status" value="2"/>
</dbReference>
<name>A0A2P4SKD0_BAMTH</name>
<dbReference type="PRINTS" id="PR00704">
    <property type="entry name" value="CALPAIN"/>
</dbReference>
<dbReference type="Proteomes" id="UP000237246">
    <property type="component" value="Unassembled WGS sequence"/>
</dbReference>
<dbReference type="Pfam" id="PF00648">
    <property type="entry name" value="Peptidase_C2"/>
    <property type="match status" value="1"/>
</dbReference>
<dbReference type="PROSITE" id="PS50203">
    <property type="entry name" value="CALPAIN_CAT"/>
    <property type="match status" value="1"/>
</dbReference>
<evidence type="ECO:0000313" key="6">
    <source>
        <dbReference type="Proteomes" id="UP000237246"/>
    </source>
</evidence>
<comment type="caution">
    <text evidence="3">Lacks conserved residue(s) required for the propagation of feature annotation.</text>
</comment>
<evidence type="ECO:0000256" key="1">
    <source>
        <dbReference type="ARBA" id="ARBA00007623"/>
    </source>
</evidence>
<proteinExistence type="inferred from homology"/>
<keyword evidence="6" id="KW-1185">Reference proteome</keyword>
<dbReference type="PANTHER" id="PTHR10183:SF374">
    <property type="entry name" value="CALPAIN-8"/>
    <property type="match status" value="1"/>
</dbReference>
<gene>
    <name evidence="5" type="ORF">CIB84_011686</name>
</gene>
<dbReference type="OrthoDB" id="424753at2759"/>
<dbReference type="SMART" id="SM00230">
    <property type="entry name" value="CysPc"/>
    <property type="match status" value="1"/>
</dbReference>
<feature type="domain" description="Calpain catalytic" evidence="4">
    <location>
        <begin position="1"/>
        <end position="164"/>
    </location>
</feature>
<dbReference type="InterPro" id="IPR022683">
    <property type="entry name" value="Calpain_III"/>
</dbReference>
<dbReference type="InterPro" id="IPR022682">
    <property type="entry name" value="Calpain_domain_III"/>
</dbReference>
<reference evidence="5 6" key="1">
    <citation type="submission" date="2018-01" db="EMBL/GenBank/DDBJ databases">
        <title>Comparison of the Chinese Bamboo Partridge and Red Junglefowl genome sequences highlights the importance of demography in genome evolution.</title>
        <authorList>
            <person name="Tiley G.P."/>
            <person name="Kimball R.T."/>
            <person name="Braun E.L."/>
            <person name="Burleigh J.G."/>
        </authorList>
    </citation>
    <scope>NUCLEOTIDE SEQUENCE [LARGE SCALE GENOMIC DNA]</scope>
    <source>
        <strain evidence="5">RTK389</strain>
        <tissue evidence="5">Blood</tissue>
    </source>
</reference>
<evidence type="ECO:0000256" key="3">
    <source>
        <dbReference type="PROSITE-ProRule" id="PRU00239"/>
    </source>
</evidence>
<dbReference type="InterPro" id="IPR036213">
    <property type="entry name" value="Calpain_III_sf"/>
</dbReference>
<evidence type="ECO:0000256" key="2">
    <source>
        <dbReference type="PIRSR" id="PIRSR622684-1"/>
    </source>
</evidence>
<dbReference type="AlphaFoldDB" id="A0A2P4SKD0"/>
<dbReference type="GO" id="GO:0006508">
    <property type="term" value="P:proteolysis"/>
    <property type="evidence" value="ECO:0007669"/>
    <property type="project" value="InterPro"/>
</dbReference>
<dbReference type="Gene3D" id="3.90.70.10">
    <property type="entry name" value="Cysteine proteinases"/>
    <property type="match status" value="1"/>
</dbReference>
<dbReference type="GO" id="GO:0005737">
    <property type="term" value="C:cytoplasm"/>
    <property type="evidence" value="ECO:0007669"/>
    <property type="project" value="TreeGrafter"/>
</dbReference>
<feature type="non-terminal residue" evidence="5">
    <location>
        <position position="1"/>
    </location>
</feature>
<feature type="active site" evidence="2">
    <location>
        <position position="106"/>
    </location>
</feature>
<dbReference type="Pfam" id="PF01067">
    <property type="entry name" value="Calpain_III"/>
    <property type="match status" value="1"/>
</dbReference>
<feature type="active site" evidence="2">
    <location>
        <position position="2"/>
    </location>
</feature>
<dbReference type="SMART" id="SM00720">
    <property type="entry name" value="calpain_III"/>
    <property type="match status" value="1"/>
</dbReference>
<evidence type="ECO:0000259" key="4">
    <source>
        <dbReference type="PROSITE" id="PS50203"/>
    </source>
</evidence>
<organism evidence="5 6">
    <name type="scientific">Bambusicola thoracicus</name>
    <name type="common">Chinese bamboo-partridge</name>
    <name type="synonym">Perdix thoracica</name>
    <dbReference type="NCBI Taxonomy" id="9083"/>
    <lineage>
        <taxon>Eukaryota</taxon>
        <taxon>Metazoa</taxon>
        <taxon>Chordata</taxon>
        <taxon>Craniata</taxon>
        <taxon>Vertebrata</taxon>
        <taxon>Euteleostomi</taxon>
        <taxon>Archelosauria</taxon>
        <taxon>Archosauria</taxon>
        <taxon>Dinosauria</taxon>
        <taxon>Saurischia</taxon>
        <taxon>Theropoda</taxon>
        <taxon>Coelurosauria</taxon>
        <taxon>Aves</taxon>
        <taxon>Neognathae</taxon>
        <taxon>Galloanserae</taxon>
        <taxon>Galliformes</taxon>
        <taxon>Phasianidae</taxon>
        <taxon>Perdicinae</taxon>
        <taxon>Bambusicola</taxon>
    </lineage>
</organism>
<comment type="caution">
    <text evidence="5">The sequence shown here is derived from an EMBL/GenBank/DDBJ whole genome shotgun (WGS) entry which is preliminary data.</text>
</comment>
<comment type="similarity">
    <text evidence="1">Belongs to the peptidase C2 family.</text>
</comment>